<dbReference type="EMBL" id="MSFO01000006">
    <property type="protein sequence ID" value="PLB47454.1"/>
    <property type="molecule type" value="Genomic_DNA"/>
</dbReference>
<dbReference type="SUPFAM" id="SSF81606">
    <property type="entry name" value="PP2C-like"/>
    <property type="match status" value="1"/>
</dbReference>
<evidence type="ECO:0000256" key="1">
    <source>
        <dbReference type="SAM" id="MobiDB-lite"/>
    </source>
</evidence>
<dbReference type="OrthoDB" id="420076at2759"/>
<dbReference type="STRING" id="1392250.A0A2I2G3K4"/>
<dbReference type="VEuPathDB" id="FungiDB:P170DRAFT_439109"/>
<proteinExistence type="predicted"/>
<dbReference type="Gene3D" id="3.60.40.10">
    <property type="entry name" value="PPM-type phosphatase domain"/>
    <property type="match status" value="1"/>
</dbReference>
<evidence type="ECO:0000313" key="3">
    <source>
        <dbReference type="EMBL" id="PLB47454.1"/>
    </source>
</evidence>
<dbReference type="GeneID" id="36557463"/>
<evidence type="ECO:0000313" key="4">
    <source>
        <dbReference type="Proteomes" id="UP000234275"/>
    </source>
</evidence>
<reference evidence="3 4" key="1">
    <citation type="submission" date="2016-12" db="EMBL/GenBank/DDBJ databases">
        <title>The genomes of Aspergillus section Nigri reveals drivers in fungal speciation.</title>
        <authorList>
            <consortium name="DOE Joint Genome Institute"/>
            <person name="Vesth T.C."/>
            <person name="Nybo J."/>
            <person name="Theobald S."/>
            <person name="Brandl J."/>
            <person name="Frisvad J.C."/>
            <person name="Nielsen K.F."/>
            <person name="Lyhne E.K."/>
            <person name="Kogle M.E."/>
            <person name="Kuo A."/>
            <person name="Riley R."/>
            <person name="Clum A."/>
            <person name="Nolan M."/>
            <person name="Lipzen A."/>
            <person name="Salamov A."/>
            <person name="Henrissat B."/>
            <person name="Wiebenga A."/>
            <person name="De Vries R.P."/>
            <person name="Grigoriev I.V."/>
            <person name="Mortensen U.H."/>
            <person name="Andersen M.R."/>
            <person name="Baker S.E."/>
        </authorList>
    </citation>
    <scope>NUCLEOTIDE SEQUENCE [LARGE SCALE GENOMIC DNA]</scope>
    <source>
        <strain evidence="3 4">IBT 23096</strain>
    </source>
</reference>
<organism evidence="3 4">
    <name type="scientific">Aspergillus steynii IBT 23096</name>
    <dbReference type="NCBI Taxonomy" id="1392250"/>
    <lineage>
        <taxon>Eukaryota</taxon>
        <taxon>Fungi</taxon>
        <taxon>Dikarya</taxon>
        <taxon>Ascomycota</taxon>
        <taxon>Pezizomycotina</taxon>
        <taxon>Eurotiomycetes</taxon>
        <taxon>Eurotiomycetidae</taxon>
        <taxon>Eurotiales</taxon>
        <taxon>Aspergillaceae</taxon>
        <taxon>Aspergillus</taxon>
        <taxon>Aspergillus subgen. Circumdati</taxon>
    </lineage>
</organism>
<dbReference type="Pfam" id="PF00481">
    <property type="entry name" value="PP2C"/>
    <property type="match status" value="1"/>
</dbReference>
<dbReference type="CDD" id="cd00143">
    <property type="entry name" value="PP2Cc"/>
    <property type="match status" value="1"/>
</dbReference>
<feature type="domain" description="PPM-type phosphatase" evidence="2">
    <location>
        <begin position="127"/>
        <end position="486"/>
    </location>
</feature>
<dbReference type="PANTHER" id="PTHR13832:SF792">
    <property type="entry name" value="GM14286P"/>
    <property type="match status" value="1"/>
</dbReference>
<comment type="caution">
    <text evidence="3">The sequence shown here is derived from an EMBL/GenBank/DDBJ whole genome shotgun (WGS) entry which is preliminary data.</text>
</comment>
<feature type="region of interest" description="Disordered" evidence="1">
    <location>
        <begin position="67"/>
        <end position="96"/>
    </location>
</feature>
<accession>A0A2I2G3K4</accession>
<dbReference type="AlphaFoldDB" id="A0A2I2G3K4"/>
<protein>
    <submittedName>
        <fullName evidence="3">Pyruvate dehydrogenase</fullName>
    </submittedName>
</protein>
<dbReference type="SMART" id="SM00332">
    <property type="entry name" value="PP2Cc"/>
    <property type="match status" value="1"/>
</dbReference>
<dbReference type="GO" id="GO:0005739">
    <property type="term" value="C:mitochondrion"/>
    <property type="evidence" value="ECO:0007669"/>
    <property type="project" value="TreeGrafter"/>
</dbReference>
<dbReference type="RefSeq" id="XP_024702756.1">
    <property type="nucleotide sequence ID" value="XM_024849764.1"/>
</dbReference>
<sequence length="499" mass="55312">MLLLGMGRTRLRVTTTSTLRTRTKYSWAPKGPRASSPFRSTKYIALATLFSTPGLWWLATTSADATGHSAACDDDPPRLEGPPTEHEGVEPGPSKDQVTRIISRGAYSFAVRNVPGVSRYDGAQLASNSLCEDKFIHGRFPSPWNKDNQWMAWAIFDGHSGWQTAELLRQQLLPFVRHSLSQQKPFSSGKSLPDELVHHAIVKGFVSLDDSIVKTALSTAESRIPLQEKIKKLAPAYAGSCALLSMYDSSTSTLHVACTGDSRAVLGQKDSDGRWEAVALSVDQTGRNQEEVSRLRKEHPGEEEIVKDGRVLGLAVSRAFGDCQWKWPLEFQKDVQRRFYGPSPLTPRYAIQTPPYLTAEPVVTSTKINPDIPSFLIMATDGLWDFLSNQQAVDLVGRWLESRSAADGNSTREPTHEPFDFGQFWKGVSWKFVAGRTTVQDDNAAVHLVRNSLGGNHHELIAGRLALGPPFSRRLRDDSTVQVVFFNVPDLESRMPSKL</sequence>
<dbReference type="InterPro" id="IPR015655">
    <property type="entry name" value="PP2C"/>
</dbReference>
<dbReference type="InterPro" id="IPR001932">
    <property type="entry name" value="PPM-type_phosphatase-like_dom"/>
</dbReference>
<evidence type="ECO:0000259" key="2">
    <source>
        <dbReference type="PROSITE" id="PS51746"/>
    </source>
</evidence>
<name>A0A2I2G3K4_9EURO</name>
<keyword evidence="3" id="KW-0670">Pyruvate</keyword>
<keyword evidence="4" id="KW-1185">Reference proteome</keyword>
<dbReference type="Proteomes" id="UP000234275">
    <property type="component" value="Unassembled WGS sequence"/>
</dbReference>
<dbReference type="PANTHER" id="PTHR13832">
    <property type="entry name" value="PROTEIN PHOSPHATASE 2C"/>
    <property type="match status" value="1"/>
</dbReference>
<dbReference type="PROSITE" id="PS51746">
    <property type="entry name" value="PPM_2"/>
    <property type="match status" value="1"/>
</dbReference>
<dbReference type="GO" id="GO:0004741">
    <property type="term" value="F:[pyruvate dehydrogenase (acetyl-transferring)]-phosphatase activity"/>
    <property type="evidence" value="ECO:0007669"/>
    <property type="project" value="TreeGrafter"/>
</dbReference>
<dbReference type="InterPro" id="IPR036457">
    <property type="entry name" value="PPM-type-like_dom_sf"/>
</dbReference>
<gene>
    <name evidence="3" type="ORF">P170DRAFT_439109</name>
</gene>
<feature type="compositionally biased region" description="Basic and acidic residues" evidence="1">
    <location>
        <begin position="75"/>
        <end position="89"/>
    </location>
</feature>